<dbReference type="Gene3D" id="3.90.550.10">
    <property type="entry name" value="Spore Coat Polysaccharide Biosynthesis Protein SpsA, Chain A"/>
    <property type="match status" value="1"/>
</dbReference>
<dbReference type="GO" id="GO:0071555">
    <property type="term" value="P:cell wall organization"/>
    <property type="evidence" value="ECO:0007669"/>
    <property type="project" value="UniProtKB-KW"/>
</dbReference>
<comment type="similarity">
    <text evidence="3">In the C-terminal section; belongs to the transferase hexapeptide repeat family.</text>
</comment>
<dbReference type="CDD" id="cd03353">
    <property type="entry name" value="LbH_GlmU_C"/>
    <property type="match status" value="1"/>
</dbReference>
<dbReference type="Pfam" id="PF12804">
    <property type="entry name" value="NTP_transf_3"/>
    <property type="match status" value="1"/>
</dbReference>
<evidence type="ECO:0000256" key="15">
    <source>
        <dbReference type="ARBA" id="ARBA00023316"/>
    </source>
</evidence>
<dbReference type="HAMAP" id="MF_01631">
    <property type="entry name" value="GlmU"/>
    <property type="match status" value="1"/>
</dbReference>
<evidence type="ECO:0000256" key="4">
    <source>
        <dbReference type="ARBA" id="ARBA00007947"/>
    </source>
</evidence>
<keyword evidence="7 21" id="KW-0548">Nucleotidyltransferase</keyword>
<dbReference type="InterPro" id="IPR005882">
    <property type="entry name" value="Bifunctional_GlmU"/>
</dbReference>
<dbReference type="SUPFAM" id="SSF53448">
    <property type="entry name" value="Nucleotide-diphospho-sugar transferases"/>
    <property type="match status" value="1"/>
</dbReference>
<dbReference type="PANTHER" id="PTHR43584:SF3">
    <property type="entry name" value="BIFUNCTIONAL PROTEIN GLMU"/>
    <property type="match status" value="1"/>
</dbReference>
<keyword evidence="8" id="KW-0479">Metal-binding</keyword>
<evidence type="ECO:0000256" key="1">
    <source>
        <dbReference type="ARBA" id="ARBA00001946"/>
    </source>
</evidence>
<sequence length="457" mass="48943">MKLGVVILAAGQGTRMCSSLPKVLHPLAGQPLLGHVIKTALQLNPEQMAIVYGHGGRQVPEAFSGQGLEWVEQVEQLGTGHAVDHAMPLLQGMDRILVLYGDVPLIQADTLTTLVEATTENDLALLTVNLEDPTGYGRIMRDTQGQVVSIVEQKDATPEQLALSEVNTGFLVADQQRLQGWLRQINNSNAQGEYYLTDIVALAVADGVEVQAVQPACEEEVLGVNDRIQLAKLERYFQQQQANDLLRKGVALSDPGRFDLRGSLQTGQDVSIDINVLIEGDVVLGDGICIGANSVIRNCHIAEGTQILENCVLEDAVIGADCRIGPFARIRPGTILRGENNIGNFVEIKKSVVDKGSKINHLSYIGDSDIGRDVNIGAGTITCNYDGANKFKTIIGDNAFIGSDSQLVAPVEIGAGATIGAGSTITTDTPPGILTLSRSKQTSLKGWRRPVKKKTTK</sequence>
<organism evidence="21">
    <name type="scientific">hydrothermal vent metagenome</name>
    <dbReference type="NCBI Taxonomy" id="652676"/>
    <lineage>
        <taxon>unclassified sequences</taxon>
        <taxon>metagenomes</taxon>
        <taxon>ecological metagenomes</taxon>
    </lineage>
</organism>
<dbReference type="InterPro" id="IPR038009">
    <property type="entry name" value="GlmU_C_LbH"/>
</dbReference>
<keyword evidence="13" id="KW-0511">Multifunctional enzyme</keyword>
<keyword evidence="14 21" id="KW-0012">Acyltransferase</keyword>
<dbReference type="InterPro" id="IPR011004">
    <property type="entry name" value="Trimer_LpxA-like_sf"/>
</dbReference>
<dbReference type="GO" id="GO:0000287">
    <property type="term" value="F:magnesium ion binding"/>
    <property type="evidence" value="ECO:0007669"/>
    <property type="project" value="InterPro"/>
</dbReference>
<feature type="region of interest" description="Disordered" evidence="18">
    <location>
        <begin position="430"/>
        <end position="457"/>
    </location>
</feature>
<dbReference type="InterPro" id="IPR025877">
    <property type="entry name" value="MobA-like_NTP_Trfase"/>
</dbReference>
<evidence type="ECO:0000256" key="13">
    <source>
        <dbReference type="ARBA" id="ARBA00023268"/>
    </source>
</evidence>
<comment type="cofactor">
    <cofactor evidence="1">
        <name>Mg(2+)</name>
        <dbReference type="ChEBI" id="CHEBI:18420"/>
    </cofactor>
</comment>
<evidence type="ECO:0000256" key="12">
    <source>
        <dbReference type="ARBA" id="ARBA00022984"/>
    </source>
</evidence>
<keyword evidence="5" id="KW-0963">Cytoplasm</keyword>
<dbReference type="AlphaFoldDB" id="A0A3B1BVK2"/>
<evidence type="ECO:0000256" key="7">
    <source>
        <dbReference type="ARBA" id="ARBA00022695"/>
    </source>
</evidence>
<name>A0A3B1BVK2_9ZZZZ</name>
<dbReference type="InterPro" id="IPR056729">
    <property type="entry name" value="GMPPB_C"/>
</dbReference>
<proteinExistence type="inferred from homology"/>
<dbReference type="Pfam" id="PF00132">
    <property type="entry name" value="Hexapep"/>
    <property type="match status" value="1"/>
</dbReference>
<comment type="catalytic activity">
    <reaction evidence="17">
        <text>N-acetyl-alpha-D-glucosamine 1-phosphate + UTP + H(+) = UDP-N-acetyl-alpha-D-glucosamine + diphosphate</text>
        <dbReference type="Rhea" id="RHEA:13509"/>
        <dbReference type="ChEBI" id="CHEBI:15378"/>
        <dbReference type="ChEBI" id="CHEBI:33019"/>
        <dbReference type="ChEBI" id="CHEBI:46398"/>
        <dbReference type="ChEBI" id="CHEBI:57705"/>
        <dbReference type="ChEBI" id="CHEBI:57776"/>
        <dbReference type="EC" id="2.7.7.23"/>
    </reaction>
</comment>
<dbReference type="NCBIfam" id="TIGR01173">
    <property type="entry name" value="glmU"/>
    <property type="match status" value="1"/>
</dbReference>
<evidence type="ECO:0000256" key="10">
    <source>
        <dbReference type="ARBA" id="ARBA00022842"/>
    </source>
</evidence>
<comment type="catalytic activity">
    <reaction evidence="16">
        <text>alpha-D-glucosamine 1-phosphate + acetyl-CoA = N-acetyl-alpha-D-glucosamine 1-phosphate + CoA + H(+)</text>
        <dbReference type="Rhea" id="RHEA:13725"/>
        <dbReference type="ChEBI" id="CHEBI:15378"/>
        <dbReference type="ChEBI" id="CHEBI:57287"/>
        <dbReference type="ChEBI" id="CHEBI:57288"/>
        <dbReference type="ChEBI" id="CHEBI:57776"/>
        <dbReference type="ChEBI" id="CHEBI:58516"/>
        <dbReference type="EC" id="2.3.1.157"/>
    </reaction>
</comment>
<comment type="similarity">
    <text evidence="4">In the N-terminal section; belongs to the N-acetylglucosamine-1-phosphate uridyltransferase family.</text>
</comment>
<accession>A0A3B1BVK2</accession>
<feature type="domain" description="MobA-like NTP transferase" evidence="19">
    <location>
        <begin position="5"/>
        <end position="127"/>
    </location>
</feature>
<dbReference type="EC" id="2.7.7.23" evidence="21"/>
<evidence type="ECO:0000256" key="8">
    <source>
        <dbReference type="ARBA" id="ARBA00022723"/>
    </source>
</evidence>
<dbReference type="GO" id="GO:0006048">
    <property type="term" value="P:UDP-N-acetylglucosamine biosynthetic process"/>
    <property type="evidence" value="ECO:0007669"/>
    <property type="project" value="InterPro"/>
</dbReference>
<evidence type="ECO:0000256" key="6">
    <source>
        <dbReference type="ARBA" id="ARBA00022679"/>
    </source>
</evidence>
<dbReference type="GO" id="GO:0009252">
    <property type="term" value="P:peptidoglycan biosynthetic process"/>
    <property type="evidence" value="ECO:0007669"/>
    <property type="project" value="UniProtKB-KW"/>
</dbReference>
<dbReference type="GO" id="GO:0003977">
    <property type="term" value="F:UDP-N-acetylglucosamine diphosphorylase activity"/>
    <property type="evidence" value="ECO:0007669"/>
    <property type="project" value="UniProtKB-EC"/>
</dbReference>
<dbReference type="EMBL" id="UOFX01000071">
    <property type="protein sequence ID" value="VAX10395.1"/>
    <property type="molecule type" value="Genomic_DNA"/>
</dbReference>
<keyword evidence="6 21" id="KW-0808">Transferase</keyword>
<evidence type="ECO:0000256" key="5">
    <source>
        <dbReference type="ARBA" id="ARBA00022490"/>
    </source>
</evidence>
<protein>
    <submittedName>
        <fullName evidence="21">N-acetylglucosamine-1-phosphate uridyltransferase / Glucosamine-1-phosphate N-acetyltransferase</fullName>
        <ecNumber evidence="21">2.3.1.157</ecNumber>
        <ecNumber evidence="21">2.7.7.23</ecNumber>
    </submittedName>
</protein>
<dbReference type="PANTHER" id="PTHR43584">
    <property type="entry name" value="NUCLEOTIDYL TRANSFERASE"/>
    <property type="match status" value="1"/>
</dbReference>
<dbReference type="InterPro" id="IPR050065">
    <property type="entry name" value="GlmU-like"/>
</dbReference>
<comment type="subcellular location">
    <subcellularLocation>
        <location evidence="2">Cytoplasm</location>
    </subcellularLocation>
</comment>
<evidence type="ECO:0000256" key="18">
    <source>
        <dbReference type="SAM" id="MobiDB-lite"/>
    </source>
</evidence>
<evidence type="ECO:0000256" key="17">
    <source>
        <dbReference type="ARBA" id="ARBA00048493"/>
    </source>
</evidence>
<keyword evidence="12" id="KW-0573">Peptidoglycan synthesis</keyword>
<reference evidence="21" key="1">
    <citation type="submission" date="2018-06" db="EMBL/GenBank/DDBJ databases">
        <authorList>
            <person name="Zhirakovskaya E."/>
        </authorList>
    </citation>
    <scope>NUCLEOTIDE SEQUENCE</scope>
</reference>
<evidence type="ECO:0000256" key="11">
    <source>
        <dbReference type="ARBA" id="ARBA00022960"/>
    </source>
</evidence>
<evidence type="ECO:0000256" key="2">
    <source>
        <dbReference type="ARBA" id="ARBA00004496"/>
    </source>
</evidence>
<keyword evidence="9" id="KW-0677">Repeat</keyword>
<dbReference type="InterPro" id="IPR001451">
    <property type="entry name" value="Hexapep"/>
</dbReference>
<gene>
    <name evidence="21" type="ORF">MNBD_GAMMA26-173</name>
</gene>
<dbReference type="GO" id="GO:0008360">
    <property type="term" value="P:regulation of cell shape"/>
    <property type="evidence" value="ECO:0007669"/>
    <property type="project" value="UniProtKB-KW"/>
</dbReference>
<feature type="domain" description="Mannose-1-phosphate guanyltransferase C-terminal" evidence="20">
    <location>
        <begin position="266"/>
        <end position="336"/>
    </location>
</feature>
<keyword evidence="15" id="KW-0961">Cell wall biogenesis/degradation</keyword>
<dbReference type="InterPro" id="IPR029044">
    <property type="entry name" value="Nucleotide-diphossugar_trans"/>
</dbReference>
<feature type="compositionally biased region" description="Basic residues" evidence="18">
    <location>
        <begin position="446"/>
        <end position="457"/>
    </location>
</feature>
<dbReference type="CDD" id="cd02540">
    <property type="entry name" value="GT2_GlmU_N_bac"/>
    <property type="match status" value="1"/>
</dbReference>
<evidence type="ECO:0000259" key="19">
    <source>
        <dbReference type="Pfam" id="PF12804"/>
    </source>
</evidence>
<dbReference type="Pfam" id="PF25087">
    <property type="entry name" value="GMPPB_C"/>
    <property type="match status" value="1"/>
</dbReference>
<keyword evidence="10" id="KW-0460">Magnesium</keyword>
<dbReference type="EC" id="2.3.1.157" evidence="21"/>
<evidence type="ECO:0000256" key="14">
    <source>
        <dbReference type="ARBA" id="ARBA00023315"/>
    </source>
</evidence>
<dbReference type="GO" id="GO:0000902">
    <property type="term" value="P:cell morphogenesis"/>
    <property type="evidence" value="ECO:0007669"/>
    <property type="project" value="InterPro"/>
</dbReference>
<evidence type="ECO:0000256" key="16">
    <source>
        <dbReference type="ARBA" id="ARBA00048247"/>
    </source>
</evidence>
<evidence type="ECO:0000256" key="9">
    <source>
        <dbReference type="ARBA" id="ARBA00022737"/>
    </source>
</evidence>
<evidence type="ECO:0000256" key="3">
    <source>
        <dbReference type="ARBA" id="ARBA00007707"/>
    </source>
</evidence>
<dbReference type="Gene3D" id="2.160.10.10">
    <property type="entry name" value="Hexapeptide repeat proteins"/>
    <property type="match status" value="1"/>
</dbReference>
<evidence type="ECO:0000313" key="21">
    <source>
        <dbReference type="EMBL" id="VAX10395.1"/>
    </source>
</evidence>
<keyword evidence="11" id="KW-0133">Cell shape</keyword>
<dbReference type="SUPFAM" id="SSF51161">
    <property type="entry name" value="Trimeric LpxA-like enzymes"/>
    <property type="match status" value="1"/>
</dbReference>
<dbReference type="GO" id="GO:0019134">
    <property type="term" value="F:glucosamine-1-phosphate N-acetyltransferase activity"/>
    <property type="evidence" value="ECO:0007669"/>
    <property type="project" value="UniProtKB-EC"/>
</dbReference>
<dbReference type="GO" id="GO:0005737">
    <property type="term" value="C:cytoplasm"/>
    <property type="evidence" value="ECO:0007669"/>
    <property type="project" value="UniProtKB-SubCell"/>
</dbReference>
<evidence type="ECO:0000259" key="20">
    <source>
        <dbReference type="Pfam" id="PF25087"/>
    </source>
</evidence>